<evidence type="ECO:0008006" key="3">
    <source>
        <dbReference type="Google" id="ProtNLM"/>
    </source>
</evidence>
<dbReference type="Pfam" id="PF13489">
    <property type="entry name" value="Methyltransf_23"/>
    <property type="match status" value="1"/>
</dbReference>
<dbReference type="CDD" id="cd02440">
    <property type="entry name" value="AdoMet_MTases"/>
    <property type="match status" value="1"/>
</dbReference>
<proteinExistence type="predicted"/>
<dbReference type="EMBL" id="JAGTJQ010000009">
    <property type="protein sequence ID" value="KAH7025112.1"/>
    <property type="molecule type" value="Genomic_DNA"/>
</dbReference>
<dbReference type="OrthoDB" id="417697at2759"/>
<evidence type="ECO:0000313" key="1">
    <source>
        <dbReference type="EMBL" id="KAH7025112.1"/>
    </source>
</evidence>
<gene>
    <name evidence="1" type="ORF">B0I36DRAFT_250086</name>
</gene>
<accession>A0A9P8XYH5</accession>
<organism evidence="1 2">
    <name type="scientific">Microdochium trichocladiopsis</name>
    <dbReference type="NCBI Taxonomy" id="1682393"/>
    <lineage>
        <taxon>Eukaryota</taxon>
        <taxon>Fungi</taxon>
        <taxon>Dikarya</taxon>
        <taxon>Ascomycota</taxon>
        <taxon>Pezizomycotina</taxon>
        <taxon>Sordariomycetes</taxon>
        <taxon>Xylariomycetidae</taxon>
        <taxon>Xylariales</taxon>
        <taxon>Microdochiaceae</taxon>
        <taxon>Microdochium</taxon>
    </lineage>
</organism>
<dbReference type="SUPFAM" id="SSF53335">
    <property type="entry name" value="S-adenosyl-L-methionine-dependent methyltransferases"/>
    <property type="match status" value="1"/>
</dbReference>
<dbReference type="InterPro" id="IPR029063">
    <property type="entry name" value="SAM-dependent_MTases_sf"/>
</dbReference>
<sequence length="297" mass="32329">MASSTEPTYDPETYWVAPKRNFRSSARLHFQHALFQKTLNNVLLHPSIDAAASGSSSLRVADLGCGNGVWLSDLHDSLTAQGVTSHRLDGFDVNPVNFPPAHTLPSNIHLSTLNVFNLPAELEGVYDVVHLRAFVSIVTKNDPSAIIGVVLRMLKPGGHVQWEETRVDLQTCSSAGPEVSKTANETLIKVINAGGAALGNTYDFLAQLGSHLEKGGFESVESKQTPKRPADLKAWTENYLMVWEEIPDLLPSKALAPNSPVTKESFTELFVKCVEETEKGVVVHQEGVLSVVARKPL</sequence>
<name>A0A9P8XYH5_9PEZI</name>
<dbReference type="Proteomes" id="UP000756346">
    <property type="component" value="Unassembled WGS sequence"/>
</dbReference>
<dbReference type="Gene3D" id="3.40.50.150">
    <property type="entry name" value="Vaccinia Virus protein VP39"/>
    <property type="match status" value="1"/>
</dbReference>
<keyword evidence="2" id="KW-1185">Reference proteome</keyword>
<evidence type="ECO:0000313" key="2">
    <source>
        <dbReference type="Proteomes" id="UP000756346"/>
    </source>
</evidence>
<comment type="caution">
    <text evidence="1">The sequence shown here is derived from an EMBL/GenBank/DDBJ whole genome shotgun (WGS) entry which is preliminary data.</text>
</comment>
<dbReference type="RefSeq" id="XP_046008660.1">
    <property type="nucleotide sequence ID" value="XM_046150524.1"/>
</dbReference>
<protein>
    <recommendedName>
        <fullName evidence="3">Methyltransferase domain-containing protein</fullName>
    </recommendedName>
</protein>
<dbReference type="GeneID" id="70180070"/>
<reference evidence="1" key="1">
    <citation type="journal article" date="2021" name="Nat. Commun.">
        <title>Genetic determinants of endophytism in the Arabidopsis root mycobiome.</title>
        <authorList>
            <person name="Mesny F."/>
            <person name="Miyauchi S."/>
            <person name="Thiergart T."/>
            <person name="Pickel B."/>
            <person name="Atanasova L."/>
            <person name="Karlsson M."/>
            <person name="Huettel B."/>
            <person name="Barry K.W."/>
            <person name="Haridas S."/>
            <person name="Chen C."/>
            <person name="Bauer D."/>
            <person name="Andreopoulos W."/>
            <person name="Pangilinan J."/>
            <person name="LaButti K."/>
            <person name="Riley R."/>
            <person name="Lipzen A."/>
            <person name="Clum A."/>
            <person name="Drula E."/>
            <person name="Henrissat B."/>
            <person name="Kohler A."/>
            <person name="Grigoriev I.V."/>
            <person name="Martin F.M."/>
            <person name="Hacquard S."/>
        </authorList>
    </citation>
    <scope>NUCLEOTIDE SEQUENCE</scope>
    <source>
        <strain evidence="1">MPI-CAGE-CH-0230</strain>
    </source>
</reference>
<dbReference type="AlphaFoldDB" id="A0A9P8XYH5"/>